<proteinExistence type="inferred from homology"/>
<dbReference type="GO" id="GO:0016301">
    <property type="term" value="F:kinase activity"/>
    <property type="evidence" value="ECO:0007669"/>
    <property type="project" value="UniProtKB-KW"/>
</dbReference>
<dbReference type="PANTHER" id="PTHR46566:SF1">
    <property type="entry name" value="1-PHOSPHOFRUCTOKINASE"/>
    <property type="match status" value="1"/>
</dbReference>
<evidence type="ECO:0000256" key="5">
    <source>
        <dbReference type="ARBA" id="ARBA00022840"/>
    </source>
</evidence>
<evidence type="ECO:0000256" key="1">
    <source>
        <dbReference type="ARBA" id="ARBA00010688"/>
    </source>
</evidence>
<keyword evidence="4 8" id="KW-0418">Kinase</keyword>
<dbReference type="InterPro" id="IPR029056">
    <property type="entry name" value="Ribokinase-like"/>
</dbReference>
<evidence type="ECO:0000313" key="9">
    <source>
        <dbReference type="Proteomes" id="UP001059576"/>
    </source>
</evidence>
<evidence type="ECO:0000256" key="4">
    <source>
        <dbReference type="ARBA" id="ARBA00022777"/>
    </source>
</evidence>
<reference evidence="8" key="1">
    <citation type="submission" date="2022-07" db="EMBL/GenBank/DDBJ databases">
        <title>Complete genome of Mycoplasma equigenitalium type strain T37.</title>
        <authorList>
            <person name="Spergser J."/>
        </authorList>
    </citation>
    <scope>NUCLEOTIDE SEQUENCE</scope>
    <source>
        <strain evidence="8">T37</strain>
    </source>
</reference>
<dbReference type="Proteomes" id="UP001059576">
    <property type="component" value="Chromosome"/>
</dbReference>
<protein>
    <submittedName>
        <fullName evidence="8">PfkB family carbohydrate kinase</fullName>
    </submittedName>
</protein>
<evidence type="ECO:0000256" key="2">
    <source>
        <dbReference type="ARBA" id="ARBA00022679"/>
    </source>
</evidence>
<dbReference type="EMBL" id="CP101808">
    <property type="protein sequence ID" value="UUD37051.1"/>
    <property type="molecule type" value="Genomic_DNA"/>
</dbReference>
<dbReference type="SUPFAM" id="SSF53613">
    <property type="entry name" value="Ribokinase-like"/>
    <property type="match status" value="1"/>
</dbReference>
<gene>
    <name evidence="8" type="ORF">NPA09_00535</name>
</gene>
<dbReference type="InterPro" id="IPR011611">
    <property type="entry name" value="PfkB_dom"/>
</dbReference>
<evidence type="ECO:0000256" key="6">
    <source>
        <dbReference type="PIRNR" id="PIRNR000535"/>
    </source>
</evidence>
<accession>A0ABY5J1D0</accession>
<name>A0ABY5J1D0_9BACT</name>
<evidence type="ECO:0000256" key="3">
    <source>
        <dbReference type="ARBA" id="ARBA00022741"/>
    </source>
</evidence>
<dbReference type="PANTHER" id="PTHR46566">
    <property type="entry name" value="1-PHOSPHOFRUCTOKINASE-RELATED"/>
    <property type="match status" value="1"/>
</dbReference>
<evidence type="ECO:0000259" key="7">
    <source>
        <dbReference type="Pfam" id="PF00294"/>
    </source>
</evidence>
<dbReference type="Pfam" id="PF00294">
    <property type="entry name" value="PfkB"/>
    <property type="match status" value="1"/>
</dbReference>
<keyword evidence="3" id="KW-0547">Nucleotide-binding</keyword>
<organism evidence="8 9">
    <name type="scientific">Mycoplasmopsis equigenitalium</name>
    <dbReference type="NCBI Taxonomy" id="114883"/>
    <lineage>
        <taxon>Bacteria</taxon>
        <taxon>Bacillati</taxon>
        <taxon>Mycoplasmatota</taxon>
        <taxon>Mycoplasmoidales</taxon>
        <taxon>Metamycoplasmataceae</taxon>
        <taxon>Mycoplasmopsis</taxon>
    </lineage>
</organism>
<keyword evidence="9" id="KW-1185">Reference proteome</keyword>
<evidence type="ECO:0000313" key="8">
    <source>
        <dbReference type="EMBL" id="UUD37051.1"/>
    </source>
</evidence>
<keyword evidence="5" id="KW-0067">ATP-binding</keyword>
<dbReference type="InterPro" id="IPR017583">
    <property type="entry name" value="Tagatose/fructose_Pkinase"/>
</dbReference>
<comment type="similarity">
    <text evidence="1">Belongs to the carbohydrate kinase PfkB family.</text>
</comment>
<dbReference type="RefSeq" id="WP_129722413.1">
    <property type="nucleotide sequence ID" value="NZ_CP101808.1"/>
</dbReference>
<keyword evidence="2 6" id="KW-0808">Transferase</keyword>
<dbReference type="Gene3D" id="3.40.1190.20">
    <property type="match status" value="1"/>
</dbReference>
<feature type="domain" description="Carbohydrate kinase PfkB" evidence="7">
    <location>
        <begin position="8"/>
        <end position="283"/>
    </location>
</feature>
<dbReference type="PIRSF" id="PIRSF000535">
    <property type="entry name" value="1PFK/6PFK/LacC"/>
    <property type="match status" value="1"/>
</dbReference>
<sequence>MIYTITFAPCLDYVINSPKEFNQNGLNRISDFDFFPGGKGINASVILKRLGLNNTAIIFAGGEIGNKIISQLKAEKIKTINIKTDAETRVNVKFLGKNAEFEINGPRPVINEQNLNEYFTTIKQMKKDDFVFIMGISDENVLTETLNLLKEKGIRFALDIDAKNIDKYLEFAPYIYKPNIHETKNFLIKIPETNEEIKNALLYLKAKKVHFPIISAGAKGSYYLDENNNLLQATIVKNAPLVSAVGAGDTLIASVFYFLSKNYNIKDVISHASAMSIGTVTRKWLAQKNDINTYLDHIKVVKIKK</sequence>